<sequence length="956" mass="104863">MKFAYSKKANDSPGRGPTTFGAPGRSEAEASPSPRVPSGAFLRARLTARERELESVAEAFEAGDRLITLCGPPGVGKTALVKAYTARFPGEVVWCDAARGEGIAHLLGTREWRSNVLFVLDGVGRLAHRDAAWLVELLEATHGVRFLATSRERLRLAEERVIQIEPLSTVERQDGSSDAYELLLRCVERLRPMFSPIGQAAKAMARLVHQLDGIPLAIELAAARVVALGADNACKLAVSQPEFLSVPTWDRAVGRRSMRDALDLSWNTLSDHERTAFMACSVFRGGFSLEALESVIGDAVSGPSVFELVQSLRDKSLVRVRLSSGATTVLALYNVIRAYAFERLTSGSELDVFIGRHRKYYLERASVTLLDDLPLDLAGEHENLLALADDTDPNDSESVIEGFIAMTAVAPTALVSESVDSYLARFDRLFAHVTRRDAARFHLPPSLLVHVLLARGRLRLARKDEGSAPGSVDDMRHALRLAQECGDPRLEVSARAGLAQALHVREEFESARAECEDALSLARRVGDARSEGILLRMLAMNLRELNGHSESIALLEESVALHRRGAAPRLEAMSLRVLGVVLVDLGQYERARYVLNAARSALAVGASREEHVVSLPDESGIYHLEEARSLLTLAQLEQSAGNMVKARELYTEATADSSRTPPCYRARVLGAYGVFQMEVGRTAEAMELLERADATFASLRPCHDQILYTAYRALLLARTGHRDELEAAAKRLRVATHEITEGHAIRLAVEIIGIPVERALTESERAPARAEHEPLRAARDPSATLAPAEHRVARSAAVRLALRVVEGELERQRVSRHGLARPDAGEPRRCAPMRASRDPLRVEADGMFFLPPNGTKVECHERAAVRRLLRALTRWRVDSPGVPIRADALIQAGWHDEKIAPAAAKNRLRVALSWMRKQGLGPILVTQSNGYFLDPMVSIEVVHACPADLSMCNGRK</sequence>
<proteinExistence type="predicted"/>
<reference evidence="2 3" key="1">
    <citation type="submission" date="2021-12" db="EMBL/GenBank/DDBJ databases">
        <title>Discovery of the Pendulisporaceae a myxobacterial family with distinct sporulation behavior and unique specialized metabolism.</title>
        <authorList>
            <person name="Garcia R."/>
            <person name="Popoff A."/>
            <person name="Bader C.D."/>
            <person name="Loehr J."/>
            <person name="Walesch S."/>
            <person name="Walt C."/>
            <person name="Boldt J."/>
            <person name="Bunk B."/>
            <person name="Haeckl F.J.F.P.J."/>
            <person name="Gunesch A.P."/>
            <person name="Birkelbach J."/>
            <person name="Nuebel U."/>
            <person name="Pietschmann T."/>
            <person name="Bach T."/>
            <person name="Mueller R."/>
        </authorList>
    </citation>
    <scope>NUCLEOTIDE SEQUENCE [LARGE SCALE GENOMIC DNA]</scope>
    <source>
        <strain evidence="2 3">MSr11954</strain>
    </source>
</reference>
<dbReference type="EMBL" id="CP089984">
    <property type="protein sequence ID" value="WXB19761.1"/>
    <property type="molecule type" value="Genomic_DNA"/>
</dbReference>
<dbReference type="InterPro" id="IPR027417">
    <property type="entry name" value="P-loop_NTPase"/>
</dbReference>
<organism evidence="2 3">
    <name type="scientific">Pendulispora albinea</name>
    <dbReference type="NCBI Taxonomy" id="2741071"/>
    <lineage>
        <taxon>Bacteria</taxon>
        <taxon>Pseudomonadati</taxon>
        <taxon>Myxococcota</taxon>
        <taxon>Myxococcia</taxon>
        <taxon>Myxococcales</taxon>
        <taxon>Sorangiineae</taxon>
        <taxon>Pendulisporaceae</taxon>
        <taxon>Pendulispora</taxon>
    </lineage>
</organism>
<dbReference type="RefSeq" id="WP_394829356.1">
    <property type="nucleotide sequence ID" value="NZ_CP089984.1"/>
</dbReference>
<gene>
    <name evidence="2" type="ORF">LZC94_21365</name>
</gene>
<dbReference type="PANTHER" id="PTHR47691">
    <property type="entry name" value="REGULATOR-RELATED"/>
    <property type="match status" value="1"/>
</dbReference>
<feature type="region of interest" description="Disordered" evidence="1">
    <location>
        <begin position="1"/>
        <end position="36"/>
    </location>
</feature>
<dbReference type="Gene3D" id="1.25.40.10">
    <property type="entry name" value="Tetratricopeptide repeat domain"/>
    <property type="match status" value="2"/>
</dbReference>
<evidence type="ECO:0000313" key="3">
    <source>
        <dbReference type="Proteomes" id="UP001370348"/>
    </source>
</evidence>
<evidence type="ECO:0000313" key="2">
    <source>
        <dbReference type="EMBL" id="WXB19761.1"/>
    </source>
</evidence>
<keyword evidence="3" id="KW-1185">Reference proteome</keyword>
<accession>A0ABZ2MB73</accession>
<dbReference type="InterPro" id="IPR011990">
    <property type="entry name" value="TPR-like_helical_dom_sf"/>
</dbReference>
<dbReference type="Proteomes" id="UP001370348">
    <property type="component" value="Chromosome"/>
</dbReference>
<protein>
    <submittedName>
        <fullName evidence="2">Uncharacterized protein</fullName>
    </submittedName>
</protein>
<name>A0ABZ2MB73_9BACT</name>
<dbReference type="SUPFAM" id="SSF52540">
    <property type="entry name" value="P-loop containing nucleoside triphosphate hydrolases"/>
    <property type="match status" value="1"/>
</dbReference>
<dbReference type="PANTHER" id="PTHR47691:SF3">
    <property type="entry name" value="HTH-TYPE TRANSCRIPTIONAL REGULATOR RV0890C-RELATED"/>
    <property type="match status" value="1"/>
</dbReference>
<dbReference type="Gene3D" id="3.40.50.300">
    <property type="entry name" value="P-loop containing nucleotide triphosphate hydrolases"/>
    <property type="match status" value="1"/>
</dbReference>
<dbReference type="SUPFAM" id="SSF48452">
    <property type="entry name" value="TPR-like"/>
    <property type="match status" value="1"/>
</dbReference>
<evidence type="ECO:0000256" key="1">
    <source>
        <dbReference type="SAM" id="MobiDB-lite"/>
    </source>
</evidence>